<dbReference type="Pfam" id="PF00892">
    <property type="entry name" value="EamA"/>
    <property type="match status" value="2"/>
</dbReference>
<dbReference type="AlphaFoldDB" id="A0AAW3Z016"/>
<comment type="subcellular location">
    <subcellularLocation>
        <location evidence="1">Cell membrane</location>
        <topology evidence="1">Multi-pass membrane protein</topology>
    </subcellularLocation>
</comment>
<dbReference type="InterPro" id="IPR037185">
    <property type="entry name" value="EmrE-like"/>
</dbReference>
<evidence type="ECO:0000256" key="3">
    <source>
        <dbReference type="ARBA" id="ARBA00022692"/>
    </source>
</evidence>
<dbReference type="SUPFAM" id="SSF103481">
    <property type="entry name" value="Multidrug resistance efflux transporter EmrE"/>
    <property type="match status" value="2"/>
</dbReference>
<feature type="transmembrane region" description="Helical" evidence="6">
    <location>
        <begin position="178"/>
        <end position="196"/>
    </location>
</feature>
<dbReference type="EMBL" id="JACXBF010000486">
    <property type="protein sequence ID" value="MBD2802386.1"/>
    <property type="molecule type" value="Genomic_DNA"/>
</dbReference>
<evidence type="ECO:0000313" key="8">
    <source>
        <dbReference type="EMBL" id="MBD2802386.1"/>
    </source>
</evidence>
<comment type="caution">
    <text evidence="8">The sequence shown here is derived from an EMBL/GenBank/DDBJ whole genome shotgun (WGS) entry which is preliminary data.</text>
</comment>
<dbReference type="PANTHER" id="PTHR42920">
    <property type="entry name" value="OS03G0707200 PROTEIN-RELATED"/>
    <property type="match status" value="1"/>
</dbReference>
<feature type="domain" description="EamA" evidence="7">
    <location>
        <begin position="25"/>
        <end position="164"/>
    </location>
</feature>
<keyword evidence="3 6" id="KW-0812">Transmembrane</keyword>
<feature type="transmembrane region" description="Helical" evidence="6">
    <location>
        <begin position="271"/>
        <end position="291"/>
    </location>
</feature>
<feature type="transmembrane region" description="Helical" evidence="6">
    <location>
        <begin position="297"/>
        <end position="318"/>
    </location>
</feature>
<gene>
    <name evidence="8" type="ORF">ID854_18560</name>
</gene>
<feature type="transmembrane region" description="Helical" evidence="6">
    <location>
        <begin position="90"/>
        <end position="109"/>
    </location>
</feature>
<evidence type="ECO:0000256" key="2">
    <source>
        <dbReference type="ARBA" id="ARBA00022475"/>
    </source>
</evidence>
<feature type="transmembrane region" description="Helical" evidence="6">
    <location>
        <begin position="59"/>
        <end position="78"/>
    </location>
</feature>
<dbReference type="InterPro" id="IPR000620">
    <property type="entry name" value="EamA_dom"/>
</dbReference>
<evidence type="ECO:0000256" key="1">
    <source>
        <dbReference type="ARBA" id="ARBA00004651"/>
    </source>
</evidence>
<evidence type="ECO:0000256" key="5">
    <source>
        <dbReference type="ARBA" id="ARBA00023136"/>
    </source>
</evidence>
<organism evidence="8">
    <name type="scientific">Xenorhabdus szentirmaii</name>
    <dbReference type="NCBI Taxonomy" id="290112"/>
    <lineage>
        <taxon>Bacteria</taxon>
        <taxon>Pseudomonadati</taxon>
        <taxon>Pseudomonadota</taxon>
        <taxon>Gammaproteobacteria</taxon>
        <taxon>Enterobacterales</taxon>
        <taxon>Morganellaceae</taxon>
        <taxon>Xenorhabdus</taxon>
    </lineage>
</organism>
<feature type="transmembrane region" description="Helical" evidence="6">
    <location>
        <begin position="239"/>
        <end position="259"/>
    </location>
</feature>
<accession>A0AAW3Z016</accession>
<dbReference type="InterPro" id="IPR051258">
    <property type="entry name" value="Diverse_Substrate_Transporter"/>
</dbReference>
<feature type="transmembrane region" description="Helical" evidence="6">
    <location>
        <begin position="21"/>
        <end position="39"/>
    </location>
</feature>
<reference evidence="8" key="2">
    <citation type="journal article" date="2024" name="Toxins">
        <title>Genome Sequence Analysis of Native Xenorhabdus Strains Isolated from Entomopathogenic Nematodes in Argentina.</title>
        <authorList>
            <person name="Palma L."/>
            <person name="Frizzo L."/>
            <person name="Kaiser S."/>
            <person name="Berry C."/>
            <person name="Caballero P."/>
            <person name="Bode H.B."/>
            <person name="Del Valle E.E."/>
        </authorList>
    </citation>
    <scope>NUCLEOTIDE SEQUENCE</scope>
    <source>
        <strain evidence="8">M</strain>
    </source>
</reference>
<keyword evidence="4 6" id="KW-1133">Transmembrane helix</keyword>
<dbReference type="GO" id="GO:0005886">
    <property type="term" value="C:plasma membrane"/>
    <property type="evidence" value="ECO:0007669"/>
    <property type="project" value="UniProtKB-SubCell"/>
</dbReference>
<protein>
    <submittedName>
        <fullName evidence="8">DMT family transporter</fullName>
    </submittedName>
</protein>
<evidence type="ECO:0000256" key="4">
    <source>
        <dbReference type="ARBA" id="ARBA00022989"/>
    </source>
</evidence>
<keyword evidence="5 6" id="KW-0472">Membrane</keyword>
<sequence>MIRFEGNCKMALVSLNKLKSNRYVFGLLLAVIATCLYSLKGILVKIMYQQGIDSISVMALRIFFILPIYIFIGIMIYTKLTSEQTHSIKSNWYLCCFIGVIGYYLSSFFDLQSLHYISAQLSGLVSFTYPMFVCFINWLLFKETFKKGMWLTLSLSYSGIILLLSYELNLGDTSGVLFGSAYAIGSSLAFACYMVFSKQQISQMPSAMFTSIAMGAASICVFIHFLAEGEWKNIKLTPQVLLLSLTLALACTVAPSFILSKAIDYIGANQVAVMGAFGPVATAVMAVVILSEPFSHYHFSGMALVVLSASWPFLVNLIKTTLNDIKD</sequence>
<dbReference type="Proteomes" id="UP001193920">
    <property type="component" value="Unassembled WGS sequence"/>
</dbReference>
<proteinExistence type="predicted"/>
<name>A0AAW3Z016_9GAMM</name>
<evidence type="ECO:0000256" key="6">
    <source>
        <dbReference type="SAM" id="Phobius"/>
    </source>
</evidence>
<dbReference type="PANTHER" id="PTHR42920:SF5">
    <property type="entry name" value="EAMA DOMAIN-CONTAINING PROTEIN"/>
    <property type="match status" value="1"/>
</dbReference>
<keyword evidence="2" id="KW-1003">Cell membrane</keyword>
<dbReference type="RefSeq" id="WP_323851499.1">
    <property type="nucleotide sequence ID" value="NZ_JACXBD010000019.1"/>
</dbReference>
<feature type="transmembrane region" description="Helical" evidence="6">
    <location>
        <begin position="121"/>
        <end position="141"/>
    </location>
</feature>
<feature type="transmembrane region" description="Helical" evidence="6">
    <location>
        <begin position="208"/>
        <end position="227"/>
    </location>
</feature>
<feature type="domain" description="EamA" evidence="7">
    <location>
        <begin position="178"/>
        <end position="309"/>
    </location>
</feature>
<reference evidence="8" key="1">
    <citation type="submission" date="2020-09" db="EMBL/GenBank/DDBJ databases">
        <authorList>
            <person name="Palma L."/>
            <person name="Caballero P."/>
            <person name="Berry C."/>
            <person name="Del Valle E."/>
        </authorList>
    </citation>
    <scope>NUCLEOTIDE SEQUENCE</scope>
    <source>
        <strain evidence="8">M</strain>
    </source>
</reference>
<evidence type="ECO:0000259" key="7">
    <source>
        <dbReference type="Pfam" id="PF00892"/>
    </source>
</evidence>
<feature type="transmembrane region" description="Helical" evidence="6">
    <location>
        <begin position="148"/>
        <end position="166"/>
    </location>
</feature>